<feature type="transmembrane region" description="Helical" evidence="8">
    <location>
        <begin position="172"/>
        <end position="188"/>
    </location>
</feature>
<evidence type="ECO:0000256" key="7">
    <source>
        <dbReference type="ARBA" id="ARBA00023136"/>
    </source>
</evidence>
<keyword evidence="4 10" id="KW-0808">Transferase</keyword>
<dbReference type="InterPro" id="IPR050297">
    <property type="entry name" value="LipidA_mod_glycosyltrf_83"/>
</dbReference>
<dbReference type="GO" id="GO:0000030">
    <property type="term" value="F:mannosyltransferase activity"/>
    <property type="evidence" value="ECO:0007669"/>
    <property type="project" value="InterPro"/>
</dbReference>
<feature type="transmembrane region" description="Helical" evidence="8">
    <location>
        <begin position="250"/>
        <end position="268"/>
    </location>
</feature>
<dbReference type="GO" id="GO:0009103">
    <property type="term" value="P:lipopolysaccharide biosynthetic process"/>
    <property type="evidence" value="ECO:0007669"/>
    <property type="project" value="UniProtKB-ARBA"/>
</dbReference>
<accession>A0A0S3QSI1</accession>
<dbReference type="OrthoDB" id="9775035at2"/>
<evidence type="ECO:0000256" key="2">
    <source>
        <dbReference type="ARBA" id="ARBA00022475"/>
    </source>
</evidence>
<dbReference type="GO" id="GO:0016763">
    <property type="term" value="F:pentosyltransferase activity"/>
    <property type="evidence" value="ECO:0007669"/>
    <property type="project" value="TreeGrafter"/>
</dbReference>
<feature type="domain" description="Glycosyltransferase RgtA/B/C/D-like" evidence="9">
    <location>
        <begin position="62"/>
        <end position="214"/>
    </location>
</feature>
<name>A0A0S3QSI1_THET7</name>
<evidence type="ECO:0000256" key="3">
    <source>
        <dbReference type="ARBA" id="ARBA00022676"/>
    </source>
</evidence>
<evidence type="ECO:0000256" key="1">
    <source>
        <dbReference type="ARBA" id="ARBA00004651"/>
    </source>
</evidence>
<dbReference type="PANTHER" id="PTHR33908">
    <property type="entry name" value="MANNOSYLTRANSFERASE YKCB-RELATED"/>
    <property type="match status" value="1"/>
</dbReference>
<dbReference type="GO" id="GO:0006493">
    <property type="term" value="P:protein O-linked glycosylation"/>
    <property type="evidence" value="ECO:0007669"/>
    <property type="project" value="InterPro"/>
</dbReference>
<dbReference type="PATRIC" id="fig|1298851.3.peg.471"/>
<evidence type="ECO:0000259" key="9">
    <source>
        <dbReference type="Pfam" id="PF13231"/>
    </source>
</evidence>
<evidence type="ECO:0000256" key="8">
    <source>
        <dbReference type="SAM" id="Phobius"/>
    </source>
</evidence>
<keyword evidence="5 8" id="KW-0812">Transmembrane</keyword>
<evidence type="ECO:0000256" key="6">
    <source>
        <dbReference type="ARBA" id="ARBA00022989"/>
    </source>
</evidence>
<feature type="transmembrane region" description="Helical" evidence="8">
    <location>
        <begin position="200"/>
        <end position="221"/>
    </location>
</feature>
<evidence type="ECO:0000313" key="11">
    <source>
        <dbReference type="Proteomes" id="UP000063234"/>
    </source>
</evidence>
<proteinExistence type="predicted"/>
<evidence type="ECO:0000256" key="5">
    <source>
        <dbReference type="ARBA" id="ARBA00022692"/>
    </source>
</evidence>
<dbReference type="RefSeq" id="WP_070098554.1">
    <property type="nucleotide sequence ID" value="NZ_AP013035.1"/>
</dbReference>
<feature type="transmembrane region" description="Helical" evidence="8">
    <location>
        <begin position="87"/>
        <end position="108"/>
    </location>
</feature>
<dbReference type="GO" id="GO:0010041">
    <property type="term" value="P:response to iron(III) ion"/>
    <property type="evidence" value="ECO:0007669"/>
    <property type="project" value="TreeGrafter"/>
</dbReference>
<keyword evidence="11" id="KW-1185">Reference proteome</keyword>
<dbReference type="PANTHER" id="PTHR33908:SF3">
    <property type="entry name" value="UNDECAPRENYL PHOSPHATE-ALPHA-4-AMINO-4-DEOXY-L-ARABINOSE ARABINOSYL TRANSFERASE"/>
    <property type="match status" value="1"/>
</dbReference>
<gene>
    <name evidence="10" type="ORF">TST_0460</name>
</gene>
<feature type="transmembrane region" description="Helical" evidence="8">
    <location>
        <begin position="280"/>
        <end position="297"/>
    </location>
</feature>
<feature type="transmembrane region" description="Helical" evidence="8">
    <location>
        <begin position="6"/>
        <end position="27"/>
    </location>
</feature>
<dbReference type="Proteomes" id="UP000063234">
    <property type="component" value="Chromosome"/>
</dbReference>
<feature type="transmembrane region" description="Helical" evidence="8">
    <location>
        <begin position="331"/>
        <end position="349"/>
    </location>
</feature>
<dbReference type="STRING" id="1298851.TST_0460"/>
<dbReference type="Pfam" id="PF13231">
    <property type="entry name" value="PMT_2"/>
    <property type="match status" value="1"/>
</dbReference>
<keyword evidence="3" id="KW-0328">Glycosyltransferase</keyword>
<evidence type="ECO:0000313" key="10">
    <source>
        <dbReference type="EMBL" id="BAT71268.1"/>
    </source>
</evidence>
<sequence length="452" mass="52828">MEGLKYNRWLLIVSFGLLLYVFPNGFYRTIDRDEPKYLEAAYEMIKANDPITPRFNCSVRYDKPPLTYWLIMAGYKLFGKREFSGRLFVCSFALLSMLLVYFGLRTFINEDVAFWSSLTLVSMLDFALMGSVAMPDTVLTFFIVASLLSFLHRRFLTFSLCSALAVLTKGPVGFALPVLVIVIYLFVSRSHRDYLVSFPWLKATLVFLVVTVPWYVAMLVMHGKEFFYQFFIFHNVKRFLTRVEGHSTQWWYYLANFPWMYFPVSFLIPSALYKGFKDKVVCYFSGWFLTAFLFFQIAHTKLIHYMLPTFPAAAVLVSYFYAHKNWYKRMIIGFLLLLLLVKWIAVPIADKKRVKPIIGSYLHSLKESGKVQNVYFYKYFSAEMVYYSGFCIPKAGIEQLRKELSSHKPVVVVTRTKYLNRFKGLGYVVVKKFKPLLEKQPLVLIADRKLNP</sequence>
<reference evidence="11" key="1">
    <citation type="journal article" date="2018" name="Science">
        <title>A primordial and reversible TCA cycle in a facultatively chemolithoautotrophic thermophile.</title>
        <authorList>
            <person name="Nunoura T."/>
            <person name="Chikaraishi Y."/>
            <person name="Izaki R."/>
            <person name="Suwa T."/>
            <person name="Sato T."/>
            <person name="Harada T."/>
            <person name="Mori K."/>
            <person name="Kato Y."/>
            <person name="Miyazaki M."/>
            <person name="Shimamura S."/>
            <person name="Yanagawa K."/>
            <person name="Shuto A."/>
            <person name="Ohkouchi N."/>
            <person name="Fujita N."/>
            <person name="Takaki Y."/>
            <person name="Atomi H."/>
            <person name="Takai K."/>
        </authorList>
    </citation>
    <scope>NUCLEOTIDE SEQUENCE [LARGE SCALE GENOMIC DNA]</scope>
    <source>
        <strain evidence="11">DSM 17441 / JCM 13301 / NBRC 103674 / ABI70S6</strain>
    </source>
</reference>
<dbReference type="AlphaFoldDB" id="A0A0S3QSI1"/>
<dbReference type="GO" id="GO:0005886">
    <property type="term" value="C:plasma membrane"/>
    <property type="evidence" value="ECO:0007669"/>
    <property type="project" value="UniProtKB-SubCell"/>
</dbReference>
<comment type="subcellular location">
    <subcellularLocation>
        <location evidence="1">Cell membrane</location>
        <topology evidence="1">Multi-pass membrane protein</topology>
    </subcellularLocation>
</comment>
<feature type="transmembrane region" description="Helical" evidence="8">
    <location>
        <begin position="303"/>
        <end position="322"/>
    </location>
</feature>
<keyword evidence="2" id="KW-1003">Cell membrane</keyword>
<dbReference type="EMBL" id="AP013035">
    <property type="protein sequence ID" value="BAT71268.1"/>
    <property type="molecule type" value="Genomic_DNA"/>
</dbReference>
<dbReference type="KEGG" id="ttk:TST_0460"/>
<dbReference type="InterPro" id="IPR038731">
    <property type="entry name" value="RgtA/B/C-like"/>
</dbReference>
<keyword evidence="7 8" id="KW-0472">Membrane</keyword>
<protein>
    <submittedName>
        <fullName evidence="10">Glycosyl transferase, family 39</fullName>
    </submittedName>
</protein>
<organism evidence="10 11">
    <name type="scientific">Thermosulfidibacter takaii (strain DSM 17441 / JCM 13301 / NBRC 103674 / ABI70S6)</name>
    <dbReference type="NCBI Taxonomy" id="1298851"/>
    <lineage>
        <taxon>Bacteria</taxon>
        <taxon>Pseudomonadati</taxon>
        <taxon>Thermosulfidibacterota</taxon>
        <taxon>Thermosulfidibacteria</taxon>
        <taxon>Thermosulfidibacterales</taxon>
        <taxon>Thermosulfidibacteraceae</taxon>
    </lineage>
</organism>
<keyword evidence="6 8" id="KW-1133">Transmembrane helix</keyword>
<evidence type="ECO:0000256" key="4">
    <source>
        <dbReference type="ARBA" id="ARBA00022679"/>
    </source>
</evidence>